<proteinExistence type="inferred from homology"/>
<dbReference type="GO" id="GO:0003941">
    <property type="term" value="F:L-serine ammonia-lyase activity"/>
    <property type="evidence" value="ECO:0007669"/>
    <property type="project" value="TreeGrafter"/>
</dbReference>
<dbReference type="PROSITE" id="PS51671">
    <property type="entry name" value="ACT"/>
    <property type="match status" value="1"/>
</dbReference>
<dbReference type="Pfam" id="PF00291">
    <property type="entry name" value="PALP"/>
    <property type="match status" value="1"/>
</dbReference>
<evidence type="ECO:0000256" key="5">
    <source>
        <dbReference type="ARBA" id="ARBA00023239"/>
    </source>
</evidence>
<dbReference type="InterPro" id="IPR005789">
    <property type="entry name" value="Thr_deHydtase_catblc"/>
</dbReference>
<evidence type="ECO:0000313" key="7">
    <source>
        <dbReference type="EMBL" id="SUS07085.1"/>
    </source>
</evidence>
<reference evidence="7" key="1">
    <citation type="submission" date="2018-07" db="EMBL/GenBank/DDBJ databases">
        <authorList>
            <person name="Quirk P.G."/>
            <person name="Krulwich T.A."/>
        </authorList>
    </citation>
    <scope>NUCLEOTIDE SEQUENCE</scope>
</reference>
<comment type="cofactor">
    <cofactor evidence="1">
        <name>pyridoxal 5'-phosphate</name>
        <dbReference type="ChEBI" id="CHEBI:597326"/>
    </cofactor>
</comment>
<dbReference type="PANTHER" id="PTHR48078">
    <property type="entry name" value="THREONINE DEHYDRATASE, MITOCHONDRIAL-RELATED"/>
    <property type="match status" value="1"/>
</dbReference>
<dbReference type="NCBIfam" id="TIGR01127">
    <property type="entry name" value="ilvA_1Cterm"/>
    <property type="match status" value="1"/>
</dbReference>
<dbReference type="InterPro" id="IPR001926">
    <property type="entry name" value="TrpB-like_PALP"/>
</dbReference>
<dbReference type="InterPro" id="IPR036052">
    <property type="entry name" value="TrpB-like_PALP_sf"/>
</dbReference>
<dbReference type="SUPFAM" id="SSF53686">
    <property type="entry name" value="Tryptophan synthase beta subunit-like PLP-dependent enzymes"/>
    <property type="match status" value="1"/>
</dbReference>
<evidence type="ECO:0000256" key="4">
    <source>
        <dbReference type="ARBA" id="ARBA00022898"/>
    </source>
</evidence>
<dbReference type="FunFam" id="3.40.50.1100:FF:000007">
    <property type="entry name" value="L-threonine dehydratase catabolic TdcB"/>
    <property type="match status" value="1"/>
</dbReference>
<dbReference type="FunFam" id="3.40.50.1100:FF:000005">
    <property type="entry name" value="Threonine dehydratase catabolic"/>
    <property type="match status" value="1"/>
</dbReference>
<dbReference type="AlphaFoldDB" id="A0A380TF80"/>
<dbReference type="Gene3D" id="3.40.50.1100">
    <property type="match status" value="2"/>
</dbReference>
<dbReference type="EMBL" id="UIDG01000307">
    <property type="protein sequence ID" value="SUS07085.1"/>
    <property type="molecule type" value="Genomic_DNA"/>
</dbReference>
<dbReference type="PANTHER" id="PTHR48078:SF6">
    <property type="entry name" value="L-THREONINE DEHYDRATASE CATABOLIC TDCB"/>
    <property type="match status" value="1"/>
</dbReference>
<protein>
    <recommendedName>
        <fullName evidence="3">threonine ammonia-lyase</fullName>
        <ecNumber evidence="3">4.3.1.19</ecNumber>
    </recommendedName>
</protein>
<keyword evidence="4" id="KW-0663">Pyridoxal phosphate</keyword>
<dbReference type="GO" id="GO:0004794">
    <property type="term" value="F:threonine deaminase activity"/>
    <property type="evidence" value="ECO:0007669"/>
    <property type="project" value="UniProtKB-EC"/>
</dbReference>
<dbReference type="InterPro" id="IPR044561">
    <property type="entry name" value="ACT_ThrD-II-like"/>
</dbReference>
<dbReference type="GO" id="GO:0006567">
    <property type="term" value="P:L-threonine catabolic process"/>
    <property type="evidence" value="ECO:0007669"/>
    <property type="project" value="InterPro"/>
</dbReference>
<keyword evidence="5 7" id="KW-0456">Lyase</keyword>
<dbReference type="GO" id="GO:0009097">
    <property type="term" value="P:isoleucine biosynthetic process"/>
    <property type="evidence" value="ECO:0007669"/>
    <property type="project" value="TreeGrafter"/>
</dbReference>
<dbReference type="CDD" id="cd01562">
    <property type="entry name" value="Thr-dehyd"/>
    <property type="match status" value="1"/>
</dbReference>
<name>A0A380TF80_9ZZZZ</name>
<dbReference type="InterPro" id="IPR050147">
    <property type="entry name" value="Ser/Thr_Dehydratase"/>
</dbReference>
<organism evidence="7">
    <name type="scientific">metagenome</name>
    <dbReference type="NCBI Taxonomy" id="256318"/>
    <lineage>
        <taxon>unclassified sequences</taxon>
        <taxon>metagenomes</taxon>
    </lineage>
</organism>
<dbReference type="CDD" id="cd04886">
    <property type="entry name" value="ACT_ThrD-II-like"/>
    <property type="match status" value="1"/>
</dbReference>
<gene>
    <name evidence="7" type="primary">tdcB</name>
    <name evidence="7" type="ORF">DF3PB_3750002</name>
</gene>
<evidence type="ECO:0000259" key="6">
    <source>
        <dbReference type="PROSITE" id="PS51671"/>
    </source>
</evidence>
<sequence>MPVTIDSIRAAAATLAGAVQRTPTLHSRLLSELSGATVFLKMENLQYTASFKERGALVRLSALSAAERTRGVITMSAGNHALGLAYHARRLGIPATIVMPRATPFVKVANTRYFAGRVVLHGEVLSDAARHAHALAAAEGLVFVHPYDDPAVIAGQGTVALELIEDVPDLDALVLSVGGGGLIAGCATAAKAMRPAIRVYGVQNALYPAMVQALRGGPAGSGGATIAEGIAVTEPGALPMTIISRLVDDLVLVSEADIEDAVAQLIEIEKTVVEGAGAAGLAALFRHRSRFAGQRVGLVLCGGNIDSRLLASVLMRGLVRRGRLSWLRVPVSDQPGALAQVASLIAGMEANVVEISHQRMFHDIPVKMADLDLILETRDGAHVQALIEALAAAGFRPQLLSGQVATD</sequence>
<dbReference type="EC" id="4.3.1.19" evidence="3"/>
<dbReference type="InterPro" id="IPR045865">
    <property type="entry name" value="ACT-like_dom_sf"/>
</dbReference>
<evidence type="ECO:0000256" key="1">
    <source>
        <dbReference type="ARBA" id="ARBA00001933"/>
    </source>
</evidence>
<comment type="similarity">
    <text evidence="2">Belongs to the serine/threonine dehydratase family.</text>
</comment>
<dbReference type="GO" id="GO:0006565">
    <property type="term" value="P:L-serine catabolic process"/>
    <property type="evidence" value="ECO:0007669"/>
    <property type="project" value="TreeGrafter"/>
</dbReference>
<dbReference type="NCBIfam" id="NF005600">
    <property type="entry name" value="PRK07334.1"/>
    <property type="match status" value="1"/>
</dbReference>
<evidence type="ECO:0000256" key="2">
    <source>
        <dbReference type="ARBA" id="ARBA00010869"/>
    </source>
</evidence>
<dbReference type="SUPFAM" id="SSF55021">
    <property type="entry name" value="ACT-like"/>
    <property type="match status" value="1"/>
</dbReference>
<feature type="domain" description="ACT" evidence="6">
    <location>
        <begin position="326"/>
        <end position="402"/>
    </location>
</feature>
<accession>A0A380TF80</accession>
<dbReference type="InterPro" id="IPR002912">
    <property type="entry name" value="ACT_dom"/>
</dbReference>
<evidence type="ECO:0000256" key="3">
    <source>
        <dbReference type="ARBA" id="ARBA00012096"/>
    </source>
</evidence>